<evidence type="ECO:0000313" key="12">
    <source>
        <dbReference type="EMBL" id="KAK9737399.1"/>
    </source>
</evidence>
<evidence type="ECO:0000259" key="11">
    <source>
        <dbReference type="PROSITE" id="PS50268"/>
    </source>
</evidence>
<feature type="compositionally biased region" description="Basic residues" evidence="9">
    <location>
        <begin position="881"/>
        <end position="898"/>
    </location>
</feature>
<keyword evidence="3" id="KW-0732">Signal</keyword>
<dbReference type="PANTHER" id="PTHR24027">
    <property type="entry name" value="CADHERIN-23"/>
    <property type="match status" value="1"/>
</dbReference>
<feature type="domain" description="Cadherin" evidence="11">
    <location>
        <begin position="10"/>
        <end position="70"/>
    </location>
</feature>
<dbReference type="GO" id="GO:0016342">
    <property type="term" value="C:catenin complex"/>
    <property type="evidence" value="ECO:0007669"/>
    <property type="project" value="TreeGrafter"/>
</dbReference>
<feature type="compositionally biased region" description="Low complexity" evidence="9">
    <location>
        <begin position="839"/>
        <end position="851"/>
    </location>
</feature>
<keyword evidence="7 10" id="KW-0472">Membrane</keyword>
<feature type="compositionally biased region" description="Acidic residues" evidence="9">
    <location>
        <begin position="868"/>
        <end position="877"/>
    </location>
</feature>
<dbReference type="PROSITE" id="PS00232">
    <property type="entry name" value="CADHERIN_1"/>
    <property type="match status" value="1"/>
</dbReference>
<comment type="caution">
    <text evidence="12">The sequence shown here is derived from an EMBL/GenBank/DDBJ whole genome shotgun (WGS) entry which is preliminary data.</text>
</comment>
<evidence type="ECO:0000256" key="3">
    <source>
        <dbReference type="ARBA" id="ARBA00022729"/>
    </source>
</evidence>
<dbReference type="AlphaFoldDB" id="A0AAW1LVD6"/>
<keyword evidence="2 10" id="KW-0812">Transmembrane</keyword>
<feature type="domain" description="Cadherin" evidence="11">
    <location>
        <begin position="313"/>
        <end position="420"/>
    </location>
</feature>
<accession>A0AAW1LVD6</accession>
<dbReference type="GO" id="GO:0045296">
    <property type="term" value="F:cadherin binding"/>
    <property type="evidence" value="ECO:0007669"/>
    <property type="project" value="TreeGrafter"/>
</dbReference>
<comment type="subcellular location">
    <subcellularLocation>
        <location evidence="1">Membrane</location>
        <topology evidence="1">Single-pass membrane protein</topology>
    </subcellularLocation>
</comment>
<dbReference type="PROSITE" id="PS50268">
    <property type="entry name" value="CADHERIN_2"/>
    <property type="match status" value="4"/>
</dbReference>
<dbReference type="FunFam" id="2.60.40.60:FF:000020">
    <property type="entry name" value="Dachsous cadherin-related 1b"/>
    <property type="match status" value="1"/>
</dbReference>
<reference evidence="12 13" key="1">
    <citation type="journal article" date="2024" name="BMC Genomics">
        <title>De novo assembly and annotation of Popillia japonica's genome with initial clues to its potential as an invasive pest.</title>
        <authorList>
            <person name="Cucini C."/>
            <person name="Boschi S."/>
            <person name="Funari R."/>
            <person name="Cardaioli E."/>
            <person name="Iannotti N."/>
            <person name="Marturano G."/>
            <person name="Paoli F."/>
            <person name="Bruttini M."/>
            <person name="Carapelli A."/>
            <person name="Frati F."/>
            <person name="Nardi F."/>
        </authorList>
    </citation>
    <scope>NUCLEOTIDE SEQUENCE [LARGE SCALE GENOMIC DNA]</scope>
    <source>
        <strain evidence="12">DMR45628</strain>
    </source>
</reference>
<dbReference type="GO" id="GO:0005509">
    <property type="term" value="F:calcium ion binding"/>
    <property type="evidence" value="ECO:0007669"/>
    <property type="project" value="UniProtKB-UniRule"/>
</dbReference>
<feature type="region of interest" description="Disordered" evidence="9">
    <location>
        <begin position="832"/>
        <end position="915"/>
    </location>
</feature>
<evidence type="ECO:0000256" key="10">
    <source>
        <dbReference type="SAM" id="Phobius"/>
    </source>
</evidence>
<dbReference type="EMBL" id="JASPKY010000100">
    <property type="protein sequence ID" value="KAK9737399.1"/>
    <property type="molecule type" value="Genomic_DNA"/>
</dbReference>
<feature type="compositionally biased region" description="Low complexity" evidence="9">
    <location>
        <begin position="1056"/>
        <end position="1070"/>
    </location>
</feature>
<evidence type="ECO:0000256" key="8">
    <source>
        <dbReference type="PROSITE-ProRule" id="PRU00043"/>
    </source>
</evidence>
<feature type="compositionally biased region" description="Polar residues" evidence="9">
    <location>
        <begin position="1071"/>
        <end position="1091"/>
    </location>
</feature>
<organism evidence="12 13">
    <name type="scientific">Popillia japonica</name>
    <name type="common">Japanese beetle</name>
    <dbReference type="NCBI Taxonomy" id="7064"/>
    <lineage>
        <taxon>Eukaryota</taxon>
        <taxon>Metazoa</taxon>
        <taxon>Ecdysozoa</taxon>
        <taxon>Arthropoda</taxon>
        <taxon>Hexapoda</taxon>
        <taxon>Insecta</taxon>
        <taxon>Pterygota</taxon>
        <taxon>Neoptera</taxon>
        <taxon>Endopterygota</taxon>
        <taxon>Coleoptera</taxon>
        <taxon>Polyphaga</taxon>
        <taxon>Scarabaeiformia</taxon>
        <taxon>Scarabaeidae</taxon>
        <taxon>Rutelinae</taxon>
        <taxon>Popillia</taxon>
    </lineage>
</organism>
<feature type="domain" description="Cadherin" evidence="11">
    <location>
        <begin position="201"/>
        <end position="312"/>
    </location>
</feature>
<evidence type="ECO:0000256" key="2">
    <source>
        <dbReference type="ARBA" id="ARBA00022692"/>
    </source>
</evidence>
<dbReference type="SMART" id="SM00112">
    <property type="entry name" value="CA"/>
    <property type="match status" value="3"/>
</dbReference>
<dbReference type="Gene3D" id="2.60.40.60">
    <property type="entry name" value="Cadherins"/>
    <property type="match status" value="5"/>
</dbReference>
<dbReference type="GO" id="GO:0008013">
    <property type="term" value="F:beta-catenin binding"/>
    <property type="evidence" value="ECO:0007669"/>
    <property type="project" value="TreeGrafter"/>
</dbReference>
<dbReference type="GO" id="GO:0007156">
    <property type="term" value="P:homophilic cell adhesion via plasma membrane adhesion molecules"/>
    <property type="evidence" value="ECO:0007669"/>
    <property type="project" value="InterPro"/>
</dbReference>
<name>A0AAW1LVD6_POPJA</name>
<evidence type="ECO:0000256" key="9">
    <source>
        <dbReference type="SAM" id="MobiDB-lite"/>
    </source>
</evidence>
<evidence type="ECO:0000256" key="5">
    <source>
        <dbReference type="ARBA" id="ARBA00022837"/>
    </source>
</evidence>
<evidence type="ECO:0000313" key="13">
    <source>
        <dbReference type="Proteomes" id="UP001458880"/>
    </source>
</evidence>
<evidence type="ECO:0000256" key="6">
    <source>
        <dbReference type="ARBA" id="ARBA00022989"/>
    </source>
</evidence>
<evidence type="ECO:0000256" key="4">
    <source>
        <dbReference type="ARBA" id="ARBA00022737"/>
    </source>
</evidence>
<proteinExistence type="predicted"/>
<dbReference type="InterPro" id="IPR039808">
    <property type="entry name" value="Cadherin"/>
</dbReference>
<feature type="domain" description="Cadherin" evidence="11">
    <location>
        <begin position="71"/>
        <end position="186"/>
    </location>
</feature>
<keyword evidence="5 8" id="KW-0106">Calcium</keyword>
<keyword evidence="4" id="KW-0677">Repeat</keyword>
<dbReference type="GO" id="GO:0009653">
    <property type="term" value="P:anatomical structure morphogenesis"/>
    <property type="evidence" value="ECO:0007669"/>
    <property type="project" value="UniProtKB-ARBA"/>
</dbReference>
<dbReference type="InterPro" id="IPR002126">
    <property type="entry name" value="Cadherin-like_dom"/>
</dbReference>
<protein>
    <submittedName>
        <fullName evidence="12">Cadherin domain</fullName>
    </submittedName>
</protein>
<dbReference type="Pfam" id="PF00028">
    <property type="entry name" value="Cadherin"/>
    <property type="match status" value="1"/>
</dbReference>
<dbReference type="GO" id="GO:0060429">
    <property type="term" value="P:epithelium development"/>
    <property type="evidence" value="ECO:0007669"/>
    <property type="project" value="UniProtKB-ARBA"/>
</dbReference>
<feature type="region of interest" description="Disordered" evidence="9">
    <location>
        <begin position="996"/>
        <end position="1092"/>
    </location>
</feature>
<evidence type="ECO:0000256" key="7">
    <source>
        <dbReference type="ARBA" id="ARBA00023136"/>
    </source>
</evidence>
<sequence>MRGVRRIILLRDVEGSIWLLNSLDYERSPSHHLIVYANDPWTDINTDTRNIASWPIFVSVLDEQDTPPLFTEVPPTTILDPKLKVGDVVLTVRAEDGDRGDPRDIRYFLTSDNELSQFFELLEGTGELILAKPIPDLIAIAPSKTPILLKIRADEVRRSNLDAPSQSSSVQLALIPPLPPELVPKFTLIPPLPPELVPKFSSDEYEAKIEENSPIGTILKLKGAEISVPTGVVVTLELLNNNGTFEIDPKVINGRNNFTITVKNNTLLDYESRRSVQCDILAKEISDKSINFSVKAQLIVYLEDIDDNTPIFRQIEWKADIPEHAKLGTSVIKVEATDSNHPEMNNNIKYSHIFGPGSDYFQLNSDTGLITVAKPDKLDREKESTIKFFIEARSNKMNENTATATVIIELVDINDNPPIFEKSLYEFILDENRDKFTTPAFIKAYDNDTTTPNNEVFYELIEQVENVTLDANTGELKINNTWTKSNVTVVHARAYDGGIPRLSTTTEIKLYPAENKFRKVLFVVPGRHPNREEIAKTLSAIVGTAVTIDEVRPYRDGDGTATDTKNTQERSIVVATVPNSPNTVVDYNKIQEMLDQRTVQKENIVTKAATPNLWWLFWLLLLLVLLIALIVVICCMCECCPWYLPPRKNRKTQSAEVSKLVVHGSGQGKESKSVQVAEWFGRREAWTPEAVQADNEIDSLRRHELERDSQRGGVRRPARQTHVITQDALPRDQLYIREGNADILRLITRGNEQQQRPITLVQEQPYIIDSGKDILLRRFIDQQQADIHRSTVPLPNAVNKLQAENEMLEASLRHQNALLRQILTEREREMRLETQSLPAGTQTDQDAGTQTEPIFLRPPKRKTRSDNDASDYSDEDEDRQRTRRYYRRPARISTRRKITTPIQEESETNLDVDKQQRTDHQLKFADTRSSILRKNAADKRKSKSALKREVLKEISASLIQSDDSDSEGQFRRGSLSDDSLEKYIILKKRILNSSRSYQDKNKKSQSASDLRSLTNDNKDYRRQTKTQSHLDLSKKPPIKPGKKPSSSRYMEKSEDTTVSSATSRASVTVTKKNATGTQSQGKTNDNKSVTNGPVHPLIQHSEHRFETFLVRKPDDDVDSGIVLTRPAMAQKKSVFTIAYDDMQTTQIRQNSATPPF</sequence>
<keyword evidence="6 10" id="KW-1133">Transmembrane helix</keyword>
<dbReference type="InterPro" id="IPR015919">
    <property type="entry name" value="Cadherin-like_sf"/>
</dbReference>
<dbReference type="InterPro" id="IPR020894">
    <property type="entry name" value="Cadherin_CS"/>
</dbReference>
<feature type="transmembrane region" description="Helical" evidence="10">
    <location>
        <begin position="613"/>
        <end position="644"/>
    </location>
</feature>
<evidence type="ECO:0000256" key="1">
    <source>
        <dbReference type="ARBA" id="ARBA00004167"/>
    </source>
</evidence>
<dbReference type="SUPFAM" id="SSF49313">
    <property type="entry name" value="Cadherin-like"/>
    <property type="match status" value="5"/>
</dbReference>
<gene>
    <name evidence="12" type="ORF">QE152_g10733</name>
</gene>
<dbReference type="CDD" id="cd11304">
    <property type="entry name" value="Cadherin_repeat"/>
    <property type="match status" value="4"/>
</dbReference>
<dbReference type="PRINTS" id="PR00205">
    <property type="entry name" value="CADHERIN"/>
</dbReference>
<keyword evidence="13" id="KW-1185">Reference proteome</keyword>
<dbReference type="Proteomes" id="UP001458880">
    <property type="component" value="Unassembled WGS sequence"/>
</dbReference>
<dbReference type="PANTHER" id="PTHR24027:SF422">
    <property type="entry name" value="CADHERIN DOMAIN-CONTAINING PROTEIN"/>
    <property type="match status" value="1"/>
</dbReference>
<feature type="compositionally biased region" description="Polar residues" evidence="9">
    <location>
        <begin position="1004"/>
        <end position="1015"/>
    </location>
</feature>
<dbReference type="GO" id="GO:0016477">
    <property type="term" value="P:cell migration"/>
    <property type="evidence" value="ECO:0007669"/>
    <property type="project" value="TreeGrafter"/>
</dbReference>